<evidence type="ECO:0000256" key="3">
    <source>
        <dbReference type="ARBA" id="ARBA00023121"/>
    </source>
</evidence>
<keyword evidence="7" id="KW-1185">Reference proteome</keyword>
<reference evidence="6" key="2">
    <citation type="journal article" date="2022" name="Hortic Res">
        <title>The genome of Dioscorea zingiberensis sheds light on the biosynthesis, origin and evolution of the medicinally important diosgenin saponins.</title>
        <authorList>
            <person name="Li Y."/>
            <person name="Tan C."/>
            <person name="Li Z."/>
            <person name="Guo J."/>
            <person name="Li S."/>
            <person name="Chen X."/>
            <person name="Wang C."/>
            <person name="Dai X."/>
            <person name="Yang H."/>
            <person name="Song W."/>
            <person name="Hou L."/>
            <person name="Xu J."/>
            <person name="Tong Z."/>
            <person name="Xu A."/>
            <person name="Yuan X."/>
            <person name="Wang W."/>
            <person name="Yang Q."/>
            <person name="Chen L."/>
            <person name="Sun Z."/>
            <person name="Wang K."/>
            <person name="Pan B."/>
            <person name="Chen J."/>
            <person name="Bao Y."/>
            <person name="Liu F."/>
            <person name="Qi X."/>
            <person name="Gang D.R."/>
            <person name="Wen J."/>
            <person name="Li J."/>
        </authorList>
    </citation>
    <scope>NUCLEOTIDE SEQUENCE</scope>
    <source>
        <strain evidence="6">Dzin_1.0</strain>
    </source>
</reference>
<evidence type="ECO:0000256" key="1">
    <source>
        <dbReference type="ARBA" id="ARBA00009707"/>
    </source>
</evidence>
<organism evidence="6 7">
    <name type="scientific">Dioscorea zingiberensis</name>
    <dbReference type="NCBI Taxonomy" id="325984"/>
    <lineage>
        <taxon>Eukaryota</taxon>
        <taxon>Viridiplantae</taxon>
        <taxon>Streptophyta</taxon>
        <taxon>Embryophyta</taxon>
        <taxon>Tracheophyta</taxon>
        <taxon>Spermatophyta</taxon>
        <taxon>Magnoliopsida</taxon>
        <taxon>Liliopsida</taxon>
        <taxon>Dioscoreales</taxon>
        <taxon>Dioscoreaceae</taxon>
        <taxon>Dioscorea</taxon>
    </lineage>
</organism>
<gene>
    <name evidence="6" type="ORF">J5N97_007548</name>
</gene>
<feature type="signal peptide" evidence="4">
    <location>
        <begin position="1"/>
        <end position="26"/>
    </location>
</feature>
<dbReference type="InterPro" id="IPR033872">
    <property type="entry name" value="nsLTP2"/>
</dbReference>
<keyword evidence="2" id="KW-0813">Transport</keyword>
<dbReference type="GO" id="GO:0008289">
    <property type="term" value="F:lipid binding"/>
    <property type="evidence" value="ECO:0007669"/>
    <property type="project" value="UniProtKB-KW"/>
</dbReference>
<dbReference type="AlphaFoldDB" id="A0A9D5HVL9"/>
<sequence length="94" mass="9963">MTSSIISLCAVISVLLLLLQSSTVEPAMTCNVIELSPCLGPIMSGVATPACCAKLNKQKPCFCQYMHEPAYSPYINSGNARKVAAYCGVAYPKS</sequence>
<dbReference type="Gene3D" id="1.10.110.10">
    <property type="entry name" value="Plant lipid-transfer and hydrophobic proteins"/>
    <property type="match status" value="1"/>
</dbReference>
<dbReference type="EMBL" id="JAGGNH010000001">
    <property type="protein sequence ID" value="KAJ0989192.1"/>
    <property type="molecule type" value="Genomic_DNA"/>
</dbReference>
<protein>
    <recommendedName>
        <fullName evidence="5">Bifunctional inhibitor/plant lipid transfer protein/seed storage helical domain-containing protein</fullName>
    </recommendedName>
</protein>
<feature type="domain" description="Bifunctional inhibitor/plant lipid transfer protein/seed storage helical" evidence="5">
    <location>
        <begin position="33"/>
        <end position="93"/>
    </location>
</feature>
<evidence type="ECO:0000256" key="2">
    <source>
        <dbReference type="ARBA" id="ARBA00022448"/>
    </source>
</evidence>
<accession>A0A9D5HVL9</accession>
<keyword evidence="3" id="KW-0446">Lipid-binding</keyword>
<comment type="caution">
    <text evidence="6">The sequence shown here is derived from an EMBL/GenBank/DDBJ whole genome shotgun (WGS) entry which is preliminary data.</text>
</comment>
<dbReference type="InterPro" id="IPR036312">
    <property type="entry name" value="Bifun_inhib/LTP/seed_sf"/>
</dbReference>
<dbReference type="CDD" id="cd01959">
    <property type="entry name" value="nsLTP2"/>
    <property type="match status" value="1"/>
</dbReference>
<dbReference type="PANTHER" id="PTHR33214">
    <property type="entry name" value="BIFUNCTIONAL INHIBITOR/LIPID-TRANSFER PROTEIN/SEED STORAGE 2S ALBUMIN SUPERFAMILY PROTEIN"/>
    <property type="match status" value="1"/>
</dbReference>
<dbReference type="InterPro" id="IPR016140">
    <property type="entry name" value="Bifunc_inhib/LTP/seed_store"/>
</dbReference>
<dbReference type="OrthoDB" id="665742at2759"/>
<dbReference type="Pfam" id="PF00234">
    <property type="entry name" value="Tryp_alpha_amyl"/>
    <property type="match status" value="1"/>
</dbReference>
<dbReference type="Proteomes" id="UP001085076">
    <property type="component" value="Miscellaneous, Linkage group lg01"/>
</dbReference>
<evidence type="ECO:0000313" key="7">
    <source>
        <dbReference type="Proteomes" id="UP001085076"/>
    </source>
</evidence>
<evidence type="ECO:0000259" key="5">
    <source>
        <dbReference type="Pfam" id="PF00234"/>
    </source>
</evidence>
<evidence type="ECO:0000256" key="4">
    <source>
        <dbReference type="SAM" id="SignalP"/>
    </source>
</evidence>
<feature type="chain" id="PRO_5039591750" description="Bifunctional inhibitor/plant lipid transfer protein/seed storage helical domain-containing protein" evidence="4">
    <location>
        <begin position="27"/>
        <end position="94"/>
    </location>
</feature>
<dbReference type="PANTHER" id="PTHR33214:SF69">
    <property type="entry name" value="BIFUNCTIONAL INHIBITOR_LIPID-TRANSFER PROTEIN_SEED STORAGE 2S ALBUMIN SUPERFAMILY PROTEIN"/>
    <property type="match status" value="1"/>
</dbReference>
<dbReference type="GO" id="GO:0006869">
    <property type="term" value="P:lipid transport"/>
    <property type="evidence" value="ECO:0007669"/>
    <property type="project" value="InterPro"/>
</dbReference>
<keyword evidence="4" id="KW-0732">Signal</keyword>
<reference evidence="6" key="1">
    <citation type="submission" date="2021-03" db="EMBL/GenBank/DDBJ databases">
        <authorList>
            <person name="Li Z."/>
            <person name="Yang C."/>
        </authorList>
    </citation>
    <scope>NUCLEOTIDE SEQUENCE</scope>
    <source>
        <strain evidence="6">Dzin_1.0</strain>
        <tissue evidence="6">Leaf</tissue>
    </source>
</reference>
<comment type="similarity">
    <text evidence="1">Belongs to the plant LTP family. B11E subfamily.</text>
</comment>
<proteinExistence type="inferred from homology"/>
<name>A0A9D5HVL9_9LILI</name>
<evidence type="ECO:0000313" key="6">
    <source>
        <dbReference type="EMBL" id="KAJ0989192.1"/>
    </source>
</evidence>
<dbReference type="SUPFAM" id="SSF47699">
    <property type="entry name" value="Bifunctional inhibitor/lipid-transfer protein/seed storage 2S albumin"/>
    <property type="match status" value="1"/>
</dbReference>